<keyword evidence="3" id="KW-1185">Reference proteome</keyword>
<proteinExistence type="predicted"/>
<feature type="transmembrane region" description="Helical" evidence="1">
    <location>
        <begin position="199"/>
        <end position="221"/>
    </location>
</feature>
<sequence>MSAASFLTGLYPPPVRERWGGEISREVAASGIRCWPDTVAGAARLWLHPTHWPEARAGQTRRVVVVALSAVTAATVLLLRSLIPTTTLTADVRHPATSLWLVPLLLGVLLAVPLPPLDRTLFARLVAAAARTLAAPAVAVAALLALAWSGAVRQATGPAEAALVAYYWLTLGFVAVRLCACVARAAALTTPPGTRRLSAAVLSVGAGLAAAAVQTLAALAASGGHPAAAAEGSALALAAVVTLAAGRDLGSLTA</sequence>
<gene>
    <name evidence="2" type="ORF">SAMN05216267_101676</name>
</gene>
<keyword evidence="1" id="KW-0472">Membrane</keyword>
<feature type="transmembrane region" description="Helical" evidence="1">
    <location>
        <begin position="121"/>
        <end position="146"/>
    </location>
</feature>
<protein>
    <submittedName>
        <fullName evidence="2">Uncharacterized protein</fullName>
    </submittedName>
</protein>
<dbReference type="Proteomes" id="UP000181951">
    <property type="component" value="Unassembled WGS sequence"/>
</dbReference>
<evidence type="ECO:0000313" key="3">
    <source>
        <dbReference type="Proteomes" id="UP000181951"/>
    </source>
</evidence>
<dbReference type="RefSeq" id="WP_107451729.1">
    <property type="nucleotide sequence ID" value="NZ_FODD01000016.1"/>
</dbReference>
<evidence type="ECO:0000256" key="1">
    <source>
        <dbReference type="SAM" id="Phobius"/>
    </source>
</evidence>
<feature type="transmembrane region" description="Helical" evidence="1">
    <location>
        <begin position="63"/>
        <end position="83"/>
    </location>
</feature>
<keyword evidence="1" id="KW-0812">Transmembrane</keyword>
<evidence type="ECO:0000313" key="2">
    <source>
        <dbReference type="EMBL" id="SEO05880.1"/>
    </source>
</evidence>
<organism evidence="2 3">
    <name type="scientific">Actinacidiphila rubida</name>
    <dbReference type="NCBI Taxonomy" id="310780"/>
    <lineage>
        <taxon>Bacteria</taxon>
        <taxon>Bacillati</taxon>
        <taxon>Actinomycetota</taxon>
        <taxon>Actinomycetes</taxon>
        <taxon>Kitasatosporales</taxon>
        <taxon>Streptomycetaceae</taxon>
        <taxon>Actinacidiphila</taxon>
    </lineage>
</organism>
<name>A0A1H8LL46_9ACTN</name>
<keyword evidence="1" id="KW-1133">Transmembrane helix</keyword>
<dbReference type="OrthoDB" id="3480012at2"/>
<dbReference type="STRING" id="310780.SAMN05216267_101676"/>
<reference evidence="2 3" key="1">
    <citation type="submission" date="2016-10" db="EMBL/GenBank/DDBJ databases">
        <authorList>
            <person name="de Groot N.N."/>
        </authorList>
    </citation>
    <scope>NUCLEOTIDE SEQUENCE [LARGE SCALE GENOMIC DNA]</scope>
    <source>
        <strain evidence="2 3">CGMCC 4.2026</strain>
    </source>
</reference>
<dbReference type="AlphaFoldDB" id="A0A1H8LL46"/>
<accession>A0A1H8LL46</accession>
<feature type="transmembrane region" description="Helical" evidence="1">
    <location>
        <begin position="166"/>
        <end position="187"/>
    </location>
</feature>
<feature type="transmembrane region" description="Helical" evidence="1">
    <location>
        <begin position="95"/>
        <end position="114"/>
    </location>
</feature>
<dbReference type="EMBL" id="FODD01000016">
    <property type="protein sequence ID" value="SEO05880.1"/>
    <property type="molecule type" value="Genomic_DNA"/>
</dbReference>